<dbReference type="Pfam" id="PF00512">
    <property type="entry name" value="HisKA"/>
    <property type="match status" value="1"/>
</dbReference>
<dbReference type="InterPro" id="IPR003661">
    <property type="entry name" value="HisK_dim/P_dom"/>
</dbReference>
<keyword evidence="13" id="KW-1185">Reference proteome</keyword>
<evidence type="ECO:0000256" key="8">
    <source>
        <dbReference type="ARBA" id="ARBA00022991"/>
    </source>
</evidence>
<dbReference type="CDD" id="cd00082">
    <property type="entry name" value="HisKA"/>
    <property type="match status" value="1"/>
</dbReference>
<dbReference type="InterPro" id="IPR003018">
    <property type="entry name" value="GAF"/>
</dbReference>
<organism evidence="12 13">
    <name type="scientific">Ancylobacter crimeensis</name>
    <dbReference type="NCBI Taxonomy" id="2579147"/>
    <lineage>
        <taxon>Bacteria</taxon>
        <taxon>Pseudomonadati</taxon>
        <taxon>Pseudomonadota</taxon>
        <taxon>Alphaproteobacteria</taxon>
        <taxon>Hyphomicrobiales</taxon>
        <taxon>Xanthobacteraceae</taxon>
        <taxon>Ancylobacter</taxon>
    </lineage>
</organism>
<dbReference type="PROSITE" id="PS50046">
    <property type="entry name" value="PHYTOCHROME_2"/>
    <property type="match status" value="1"/>
</dbReference>
<dbReference type="InterPro" id="IPR005467">
    <property type="entry name" value="His_kinase_dom"/>
</dbReference>
<dbReference type="PANTHER" id="PTHR42878:SF15">
    <property type="entry name" value="BACTERIOPHYTOCHROME"/>
    <property type="match status" value="1"/>
</dbReference>
<keyword evidence="5" id="KW-0716">Sensory transduction</keyword>
<evidence type="ECO:0000256" key="9">
    <source>
        <dbReference type="ARBA" id="ARBA00023170"/>
    </source>
</evidence>
<evidence type="ECO:0000256" key="3">
    <source>
        <dbReference type="ARBA" id="ARBA00012438"/>
    </source>
</evidence>
<dbReference type="InterPro" id="IPR003594">
    <property type="entry name" value="HATPase_dom"/>
</dbReference>
<dbReference type="SUPFAM" id="SSF55781">
    <property type="entry name" value="GAF domain-like"/>
    <property type="match status" value="2"/>
</dbReference>
<dbReference type="Pfam" id="PF00360">
    <property type="entry name" value="PHY"/>
    <property type="match status" value="1"/>
</dbReference>
<evidence type="ECO:0000256" key="1">
    <source>
        <dbReference type="ARBA" id="ARBA00000085"/>
    </source>
</evidence>
<evidence type="ECO:0000313" key="12">
    <source>
        <dbReference type="EMBL" id="MCK0196228.1"/>
    </source>
</evidence>
<evidence type="ECO:0000256" key="5">
    <source>
        <dbReference type="ARBA" id="ARBA00022606"/>
    </source>
</evidence>
<name>A0ABT0D8E3_9HYPH</name>
<keyword evidence="7" id="KW-0418">Kinase</keyword>
<evidence type="ECO:0000259" key="10">
    <source>
        <dbReference type="PROSITE" id="PS50046"/>
    </source>
</evidence>
<gene>
    <name evidence="12" type="ORF">MWN34_04810</name>
</gene>
<reference evidence="12 13" key="1">
    <citation type="submission" date="2022-04" db="EMBL/GenBank/DDBJ databases">
        <authorList>
            <person name="Grouzdev D.S."/>
            <person name="Pantiukh K.S."/>
            <person name="Krutkina M.S."/>
        </authorList>
    </citation>
    <scope>NUCLEOTIDE SEQUENCE [LARGE SCALE GENOMIC DNA]</scope>
    <source>
        <strain evidence="12 13">6x-1</strain>
    </source>
</reference>
<keyword evidence="9" id="KW-0675">Receptor</keyword>
<dbReference type="Gene3D" id="3.30.450.20">
    <property type="entry name" value="PAS domain"/>
    <property type="match status" value="1"/>
</dbReference>
<dbReference type="SUPFAM" id="SSF55874">
    <property type="entry name" value="ATPase domain of HSP90 chaperone/DNA topoisomerase II/histidine kinase"/>
    <property type="match status" value="1"/>
</dbReference>
<evidence type="ECO:0000259" key="11">
    <source>
        <dbReference type="PROSITE" id="PS50109"/>
    </source>
</evidence>
<dbReference type="SMART" id="SM00387">
    <property type="entry name" value="HATPase_c"/>
    <property type="match status" value="1"/>
</dbReference>
<dbReference type="InterPro" id="IPR016132">
    <property type="entry name" value="Phyto_chromo_attachment"/>
</dbReference>
<feature type="domain" description="Histidine kinase" evidence="11">
    <location>
        <begin position="528"/>
        <end position="741"/>
    </location>
</feature>
<dbReference type="Gene3D" id="3.30.450.40">
    <property type="match status" value="1"/>
</dbReference>
<feature type="domain" description="Phytochrome chromophore attachment site" evidence="10">
    <location>
        <begin position="148"/>
        <end position="306"/>
    </location>
</feature>
<evidence type="ECO:0000313" key="13">
    <source>
        <dbReference type="Proteomes" id="UP001203284"/>
    </source>
</evidence>
<dbReference type="InterPro" id="IPR043150">
    <property type="entry name" value="Phytochrome_PHY_sf"/>
</dbReference>
<evidence type="ECO:0000256" key="4">
    <source>
        <dbReference type="ARBA" id="ARBA00022543"/>
    </source>
</evidence>
<dbReference type="SUPFAM" id="SSF47384">
    <property type="entry name" value="Homodimeric domain of signal transducing histidine kinase"/>
    <property type="match status" value="1"/>
</dbReference>
<protein>
    <recommendedName>
        <fullName evidence="3">histidine kinase</fullName>
        <ecNumber evidence="3">2.7.13.3</ecNumber>
    </recommendedName>
</protein>
<dbReference type="InterPro" id="IPR029016">
    <property type="entry name" value="GAF-like_dom_sf"/>
</dbReference>
<dbReference type="InterPro" id="IPR013654">
    <property type="entry name" value="PAS_2"/>
</dbReference>
<dbReference type="RefSeq" id="WP_247027131.1">
    <property type="nucleotide sequence ID" value="NZ_JALKCH010000003.1"/>
</dbReference>
<keyword evidence="12" id="KW-0547">Nucleotide-binding</keyword>
<dbReference type="EMBL" id="JALKCH010000003">
    <property type="protein sequence ID" value="MCK0196228.1"/>
    <property type="molecule type" value="Genomic_DNA"/>
</dbReference>
<dbReference type="InterPro" id="IPR001294">
    <property type="entry name" value="Phytochrome"/>
</dbReference>
<dbReference type="SMART" id="SM00388">
    <property type="entry name" value="HisKA"/>
    <property type="match status" value="1"/>
</dbReference>
<keyword evidence="12" id="KW-0067">ATP-binding</keyword>
<dbReference type="PRINTS" id="PR01033">
    <property type="entry name" value="PHYTOCHROME"/>
</dbReference>
<dbReference type="EC" id="2.7.13.3" evidence="3"/>
<dbReference type="Pfam" id="PF08446">
    <property type="entry name" value="PAS_2"/>
    <property type="match status" value="1"/>
</dbReference>
<comment type="caution">
    <text evidence="12">The sequence shown here is derived from an EMBL/GenBank/DDBJ whole genome shotgun (WGS) entry which is preliminary data.</text>
</comment>
<dbReference type="GO" id="GO:0005524">
    <property type="term" value="F:ATP binding"/>
    <property type="evidence" value="ECO:0007669"/>
    <property type="project" value="UniProtKB-KW"/>
</dbReference>
<comment type="similarity">
    <text evidence="2">In the N-terminal section; belongs to the phytochrome family.</text>
</comment>
<dbReference type="Gene3D" id="3.30.565.10">
    <property type="entry name" value="Histidine kinase-like ATPase, C-terminal domain"/>
    <property type="match status" value="1"/>
</dbReference>
<dbReference type="InterPro" id="IPR036097">
    <property type="entry name" value="HisK_dim/P_sf"/>
</dbReference>
<dbReference type="PANTHER" id="PTHR42878">
    <property type="entry name" value="TWO-COMPONENT HISTIDINE KINASE"/>
    <property type="match status" value="1"/>
</dbReference>
<dbReference type="PROSITE" id="PS50109">
    <property type="entry name" value="HIS_KIN"/>
    <property type="match status" value="1"/>
</dbReference>
<evidence type="ECO:0000256" key="7">
    <source>
        <dbReference type="ARBA" id="ARBA00022777"/>
    </source>
</evidence>
<dbReference type="SUPFAM" id="SSF55785">
    <property type="entry name" value="PYP-like sensor domain (PAS domain)"/>
    <property type="match status" value="1"/>
</dbReference>
<dbReference type="SMART" id="SM00065">
    <property type="entry name" value="GAF"/>
    <property type="match status" value="1"/>
</dbReference>
<keyword evidence="6" id="KW-0808">Transferase</keyword>
<comment type="catalytic activity">
    <reaction evidence="1">
        <text>ATP + protein L-histidine = ADP + protein N-phospho-L-histidine.</text>
        <dbReference type="EC" id="2.7.13.3"/>
    </reaction>
</comment>
<keyword evidence="4" id="KW-0600">Photoreceptor protein</keyword>
<keyword evidence="8" id="KW-0157">Chromophore</keyword>
<accession>A0ABT0D8E3</accession>
<dbReference type="Gene3D" id="1.10.287.130">
    <property type="match status" value="1"/>
</dbReference>
<dbReference type="Gene3D" id="3.30.450.270">
    <property type="match status" value="1"/>
</dbReference>
<dbReference type="InterPro" id="IPR036890">
    <property type="entry name" value="HATPase_C_sf"/>
</dbReference>
<dbReference type="Pfam" id="PF01590">
    <property type="entry name" value="GAF"/>
    <property type="match status" value="1"/>
</dbReference>
<dbReference type="Proteomes" id="UP001203284">
    <property type="component" value="Unassembled WGS sequence"/>
</dbReference>
<dbReference type="InterPro" id="IPR035965">
    <property type="entry name" value="PAS-like_dom_sf"/>
</dbReference>
<dbReference type="InterPro" id="IPR050351">
    <property type="entry name" value="BphY/WalK/GraS-like"/>
</dbReference>
<sequence>MTSPQTAPNNEVTPELLAGCAAEPIRIPGAIQPHGALFVLDPETLALRQASTNLAAVTGLEMMPGQLLQDTPHAGALCRCLRRWLGGRSGVLLRTELIGIELFDILAHATPQGVIVECEPVDAVPSEGPEVFYTYIRRFLDQLAAAPDLAAMARATVDEVRALTGFNRTLLYSFDRIGDGTVLAEDTDGVLPSYRGQRFPAADIPKQARELYVNNRLRLIVDAGYVPCPIEPMASPVDGRPLDLSYAALRSVSPVHVEYMQNMGTGSSMSISIVVEGELWGLISGHSRAPRRINAQTRNACGMIGQMLSLHIEARQKSVHAAERLELTRIETELVAALSDATSLPEGLAAHREDWLGVVRADGAAIVMDGVVKQAGRTPAVSDTLILAERLHPMDDGIYATDSLAGEWPDLARLTGEASGVLAIPLSQIRPDCILWFRPEQVRTVEWAGDPAKAIDDGTTRLHPRHSFAAWSEQVRDHARSWTRAEIESAISFRGAVQNVILRRAEEKAELSGRLERANKELEAFSYSISHDLRAPFRHIVGYAELLGERETALETTSQHYLASIKDSALAAGRLVDDLLAFSQLGRHQLQSGTVDMNKLAAEVRRSLEPDMAGRSIAWEIGALPTAWGDPSMIRQVLLNLLQNAVKYTATREQARISLDGTELADTVAYTVADNGVGFEMAYVRKLFGVFQRLHRAEEFEGSGIGLALVKRIVERHGGTVSAKGTPGVGAEFSFTLPKRQVSHGVPIIG</sequence>
<evidence type="ECO:0000256" key="6">
    <source>
        <dbReference type="ARBA" id="ARBA00022679"/>
    </source>
</evidence>
<evidence type="ECO:0000256" key="2">
    <source>
        <dbReference type="ARBA" id="ARBA00006402"/>
    </source>
</evidence>
<dbReference type="Pfam" id="PF02518">
    <property type="entry name" value="HATPase_c"/>
    <property type="match status" value="1"/>
</dbReference>
<dbReference type="InterPro" id="IPR013515">
    <property type="entry name" value="Phytochrome_cen-reg"/>
</dbReference>
<proteinExistence type="inferred from homology"/>